<dbReference type="OrthoDB" id="9810135at2"/>
<dbReference type="EC" id="5.6.2.4" evidence="9"/>
<comment type="catalytic activity">
    <reaction evidence="11">
        <text>ATP + H2O = ADP + phosphate + H(+)</text>
        <dbReference type="Rhea" id="RHEA:13065"/>
        <dbReference type="ChEBI" id="CHEBI:15377"/>
        <dbReference type="ChEBI" id="CHEBI:15378"/>
        <dbReference type="ChEBI" id="CHEBI:30616"/>
        <dbReference type="ChEBI" id="CHEBI:43474"/>
        <dbReference type="ChEBI" id="CHEBI:456216"/>
        <dbReference type="EC" id="5.6.2.4"/>
    </reaction>
</comment>
<dbReference type="GO" id="GO:0033202">
    <property type="term" value="C:DNA helicase complex"/>
    <property type="evidence" value="ECO:0007669"/>
    <property type="project" value="TreeGrafter"/>
</dbReference>
<dbReference type="CDD" id="cd18807">
    <property type="entry name" value="SF1_C_UvrD"/>
    <property type="match status" value="1"/>
</dbReference>
<dbReference type="PATRIC" id="fig|1191523.3.peg.2358"/>
<dbReference type="InterPro" id="IPR013986">
    <property type="entry name" value="DExx_box_DNA_helicase_dom_sf"/>
</dbReference>
<dbReference type="PROSITE" id="PS51198">
    <property type="entry name" value="UVRD_HELICASE_ATP_BIND"/>
    <property type="match status" value="1"/>
</dbReference>
<evidence type="ECO:0000256" key="4">
    <source>
        <dbReference type="ARBA" id="ARBA00022806"/>
    </source>
</evidence>
<organism evidence="15 16">
    <name type="scientific">Melioribacter roseus (strain DSM 23840 / JCM 17771 / VKM B-2668 / P3M-2)</name>
    <dbReference type="NCBI Taxonomy" id="1191523"/>
    <lineage>
        <taxon>Bacteria</taxon>
        <taxon>Pseudomonadati</taxon>
        <taxon>Ignavibacteriota</taxon>
        <taxon>Ignavibacteria</taxon>
        <taxon>Ignavibacteriales</taxon>
        <taxon>Melioribacteraceae</taxon>
        <taxon>Melioribacter</taxon>
    </lineage>
</organism>
<comment type="similarity">
    <text evidence="1">Belongs to the helicase family. UvrD subfamily.</text>
</comment>
<dbReference type="KEGG" id="mro:MROS_2232"/>
<dbReference type="CDD" id="cd17932">
    <property type="entry name" value="DEXQc_UvrD"/>
    <property type="match status" value="1"/>
</dbReference>
<dbReference type="EMBL" id="CP003557">
    <property type="protein sequence ID" value="AFN75462.1"/>
    <property type="molecule type" value="Genomic_DNA"/>
</dbReference>
<keyword evidence="3 12" id="KW-0378">Hydrolase</keyword>
<evidence type="ECO:0000256" key="8">
    <source>
        <dbReference type="ARBA" id="ARBA00034617"/>
    </source>
</evidence>
<evidence type="ECO:0000256" key="2">
    <source>
        <dbReference type="ARBA" id="ARBA00022741"/>
    </source>
</evidence>
<evidence type="ECO:0000256" key="3">
    <source>
        <dbReference type="ARBA" id="ARBA00022801"/>
    </source>
</evidence>
<keyword evidence="5 12" id="KW-0067">ATP-binding</keyword>
<evidence type="ECO:0000256" key="9">
    <source>
        <dbReference type="ARBA" id="ARBA00034808"/>
    </source>
</evidence>
<dbReference type="GO" id="GO:0005829">
    <property type="term" value="C:cytosol"/>
    <property type="evidence" value="ECO:0007669"/>
    <property type="project" value="TreeGrafter"/>
</dbReference>
<dbReference type="Pfam" id="PF00580">
    <property type="entry name" value="UvrD-helicase"/>
    <property type="match status" value="1"/>
</dbReference>
<dbReference type="PANTHER" id="PTHR11070:SF2">
    <property type="entry name" value="ATP-DEPENDENT DNA HELICASE SRS2"/>
    <property type="match status" value="1"/>
</dbReference>
<dbReference type="Pfam" id="PF13361">
    <property type="entry name" value="UvrD_C"/>
    <property type="match status" value="1"/>
</dbReference>
<evidence type="ECO:0000313" key="16">
    <source>
        <dbReference type="Proteomes" id="UP000009011"/>
    </source>
</evidence>
<dbReference type="Pfam" id="PF21196">
    <property type="entry name" value="PcrA_UvrD_tudor"/>
    <property type="match status" value="1"/>
</dbReference>
<accession>I6YY49</accession>
<dbReference type="HOGENOM" id="CLU_004585_5_2_10"/>
<dbReference type="PROSITE" id="PS51217">
    <property type="entry name" value="UVRD_HELICASE_CTER"/>
    <property type="match status" value="1"/>
</dbReference>
<keyword evidence="2 12" id="KW-0547">Nucleotide-binding</keyword>
<dbReference type="STRING" id="1191523.MROS_2232"/>
<dbReference type="GO" id="GO:0005524">
    <property type="term" value="F:ATP binding"/>
    <property type="evidence" value="ECO:0007669"/>
    <property type="project" value="UniProtKB-UniRule"/>
</dbReference>
<dbReference type="Gene3D" id="1.10.10.160">
    <property type="match status" value="1"/>
</dbReference>
<dbReference type="InterPro" id="IPR027417">
    <property type="entry name" value="P-loop_NTPase"/>
</dbReference>
<dbReference type="RefSeq" id="WP_014856894.1">
    <property type="nucleotide sequence ID" value="NC_018178.1"/>
</dbReference>
<dbReference type="GO" id="GO:0016887">
    <property type="term" value="F:ATP hydrolysis activity"/>
    <property type="evidence" value="ECO:0007669"/>
    <property type="project" value="RHEA"/>
</dbReference>
<dbReference type="SUPFAM" id="SSF52540">
    <property type="entry name" value="P-loop containing nucleoside triphosphate hydrolases"/>
    <property type="match status" value="1"/>
</dbReference>
<name>I6YY49_MELRP</name>
<feature type="domain" description="UvrD-like helicase C-terminal" evidence="14">
    <location>
        <begin position="285"/>
        <end position="560"/>
    </location>
</feature>
<comment type="catalytic activity">
    <reaction evidence="8">
        <text>Couples ATP hydrolysis with the unwinding of duplex DNA by translocating in the 3'-5' direction.</text>
        <dbReference type="EC" id="5.6.2.4"/>
    </reaction>
</comment>
<keyword evidence="4 12" id="KW-0347">Helicase</keyword>
<evidence type="ECO:0000256" key="7">
    <source>
        <dbReference type="ARBA" id="ARBA00023235"/>
    </source>
</evidence>
<evidence type="ECO:0000259" key="13">
    <source>
        <dbReference type="PROSITE" id="PS51198"/>
    </source>
</evidence>
<evidence type="ECO:0000256" key="12">
    <source>
        <dbReference type="PROSITE-ProRule" id="PRU00560"/>
    </source>
</evidence>
<keyword evidence="16" id="KW-1185">Reference proteome</keyword>
<dbReference type="FunFam" id="1.10.486.10:FF:000003">
    <property type="entry name" value="ATP-dependent DNA helicase"/>
    <property type="match status" value="1"/>
</dbReference>
<dbReference type="eggNOG" id="COG0210">
    <property type="taxonomic scope" value="Bacteria"/>
</dbReference>
<gene>
    <name evidence="15" type="ordered locus">MROS_2232</name>
</gene>
<feature type="binding site" evidence="12">
    <location>
        <begin position="26"/>
        <end position="33"/>
    </location>
    <ligand>
        <name>ATP</name>
        <dbReference type="ChEBI" id="CHEBI:30616"/>
    </ligand>
</feature>
<dbReference type="InterPro" id="IPR014016">
    <property type="entry name" value="UvrD-like_ATP-bd"/>
</dbReference>
<evidence type="ECO:0000313" key="15">
    <source>
        <dbReference type="EMBL" id="AFN75462.1"/>
    </source>
</evidence>
<dbReference type="GO" id="GO:0003677">
    <property type="term" value="F:DNA binding"/>
    <property type="evidence" value="ECO:0007669"/>
    <property type="project" value="UniProtKB-KW"/>
</dbReference>
<protein>
    <recommendedName>
        <fullName evidence="9">DNA 3'-5' helicase</fullName>
        <ecNumber evidence="9">5.6.2.4</ecNumber>
    </recommendedName>
    <alternativeName>
        <fullName evidence="10">DNA 3'-5' helicase II</fullName>
    </alternativeName>
</protein>
<evidence type="ECO:0000256" key="6">
    <source>
        <dbReference type="ARBA" id="ARBA00023125"/>
    </source>
</evidence>
<dbReference type="GO" id="GO:0043138">
    <property type="term" value="F:3'-5' DNA helicase activity"/>
    <property type="evidence" value="ECO:0007669"/>
    <property type="project" value="UniProtKB-EC"/>
</dbReference>
<dbReference type="Gene3D" id="3.40.50.300">
    <property type="entry name" value="P-loop containing nucleotide triphosphate hydrolases"/>
    <property type="match status" value="2"/>
</dbReference>
<dbReference type="InterPro" id="IPR014017">
    <property type="entry name" value="DNA_helicase_UvrD-like_C"/>
</dbReference>
<keyword evidence="7" id="KW-0413">Isomerase</keyword>
<dbReference type="GO" id="GO:0000725">
    <property type="term" value="P:recombinational repair"/>
    <property type="evidence" value="ECO:0007669"/>
    <property type="project" value="TreeGrafter"/>
</dbReference>
<dbReference type="AlphaFoldDB" id="I6YY49"/>
<evidence type="ECO:0000256" key="11">
    <source>
        <dbReference type="ARBA" id="ARBA00048988"/>
    </source>
</evidence>
<keyword evidence="6" id="KW-0238">DNA-binding</keyword>
<dbReference type="PANTHER" id="PTHR11070">
    <property type="entry name" value="UVRD / RECB / PCRA DNA HELICASE FAMILY MEMBER"/>
    <property type="match status" value="1"/>
</dbReference>
<proteinExistence type="inferred from homology"/>
<dbReference type="Proteomes" id="UP000009011">
    <property type="component" value="Chromosome"/>
</dbReference>
<evidence type="ECO:0000256" key="1">
    <source>
        <dbReference type="ARBA" id="ARBA00009922"/>
    </source>
</evidence>
<evidence type="ECO:0000256" key="10">
    <source>
        <dbReference type="ARBA" id="ARBA00034923"/>
    </source>
</evidence>
<evidence type="ECO:0000259" key="14">
    <source>
        <dbReference type="PROSITE" id="PS51217"/>
    </source>
</evidence>
<reference evidence="15 16" key="1">
    <citation type="journal article" date="2013" name="PLoS ONE">
        <title>Genomic analysis of Melioribacter roseus, facultatively anaerobic organotrophic bacterium representing a novel deep lineage within Bacteriodetes/Chlorobi group.</title>
        <authorList>
            <person name="Kadnikov V.V."/>
            <person name="Mardanov A.V."/>
            <person name="Podosokorskaya O.A."/>
            <person name="Gavrilov S.N."/>
            <person name="Kublanov I.V."/>
            <person name="Beletsky A.V."/>
            <person name="Bonch-Osmolovskaya E.A."/>
            <person name="Ravin N.V."/>
        </authorList>
    </citation>
    <scope>NUCLEOTIDE SEQUENCE [LARGE SCALE GENOMIC DNA]</scope>
    <source>
        <strain evidence="16">JCM 17771 / P3M-2</strain>
    </source>
</reference>
<evidence type="ECO:0000256" key="5">
    <source>
        <dbReference type="ARBA" id="ARBA00022840"/>
    </source>
</evidence>
<feature type="domain" description="UvrD-like helicase ATP-binding" evidence="13">
    <location>
        <begin position="5"/>
        <end position="284"/>
    </location>
</feature>
<sequence length="724" mass="83752">MKFLNDLNEEQRKAVEYNSGPHMVVAGAGSGKTRVLTYKIAYLIEKGMEPESILALTFTNKAAREMKERIKAMIGKKAEKLWMGTFHSIFARILRAESKHINYRPNFSIYDREDSVSLVSNVMQDLNINLENLTPNGVQHKISFLKNQMILPEDYEKEMSSSAADRKFHEVYKEYQNRLFMNNAMDFDDLLLKPIELFTNNPKVLSKYKKMFKYILVDEYQDTNKAQYELIKILSPSRDKICVVGDDAQSIYSWRGAEIKNMLNFKKDFKDAKIFRLEQNYRSTKMILAAADSVIKNNAEQIAKTLWTENNDGEQLTIIRASDEKDEALQIAKRIKKEVTNRKLSLNDIAILYRLNSQSRALEDALRREKIPYKIIGGVEFYRRKEVKDVLAYLRVLSNQDDEESLLRIMNFPQRGIGNTSISKMIAFARRLNISLFTTMARVFEVIEVKERIQKNVKQFKLMLDKYIELKDKLSISELTSALVDELGILKMYKEENTPESMARYDNIQELLRAIQEYNQENPKGTLDEFLAEVSLVAGIDQYDEKANAVTLMTVHSAKGLEFPVVFITGLEEDIFPLSPRFDSDSKIEEERRLFYVALTRAQQKVFLTYARSRYRFGEVAYQSRSRFIEELDEATYVEVNGPGSRRAGRKKKEVIDEYYQESYDDFDQERRSLRVGSKVSHAIFGVGKILAITGSGDTQKVTIAFENHGTKNLLTKFANLKLI</sequence>
<dbReference type="Gene3D" id="1.10.486.10">
    <property type="entry name" value="PCRA, domain 4"/>
    <property type="match status" value="1"/>
</dbReference>
<dbReference type="InterPro" id="IPR000212">
    <property type="entry name" value="DNA_helicase_UvrD/REP"/>
</dbReference>